<dbReference type="RefSeq" id="WP_153282647.1">
    <property type="nucleotide sequence ID" value="NZ_CP045644.1"/>
</dbReference>
<dbReference type="AlphaFoldDB" id="A0A5Q0M5Z1"/>
<protein>
    <submittedName>
        <fullName evidence="1">DUF1877 family protein</fullName>
    </submittedName>
</protein>
<evidence type="ECO:0000313" key="2">
    <source>
        <dbReference type="Proteomes" id="UP000326780"/>
    </source>
</evidence>
<accession>A0A5Q0M5Z1</accession>
<organism evidence="1 2">
    <name type="scientific">Variovorax paradoxus</name>
    <dbReference type="NCBI Taxonomy" id="34073"/>
    <lineage>
        <taxon>Bacteria</taxon>
        <taxon>Pseudomonadati</taxon>
        <taxon>Pseudomonadota</taxon>
        <taxon>Betaproteobacteria</taxon>
        <taxon>Burkholderiales</taxon>
        <taxon>Comamonadaceae</taxon>
        <taxon>Variovorax</taxon>
    </lineage>
</organism>
<gene>
    <name evidence="1" type="ORF">GFK26_15145</name>
</gene>
<sequence length="193" mass="21308">MGYDLSLCTVSDEQLEHLRANPGHTRDFVEGRRPKTTTTEKVGSWFSNREVVTEVDIEVGCAWPESEAACTMLYSRGGLYFILNGTTSKLDGVTNFPDVGGRYRGEMLGLAVELGEVGVGHAHAFRAAEVVELRAALRELDLPTVEERARAYALETGSDEDELAQEAQADIKSLRDFLDRACAANLGMMWFWG</sequence>
<dbReference type="InterPro" id="IPR035944">
    <property type="entry name" value="YfbM-like_sf"/>
</dbReference>
<evidence type="ECO:0000313" key="1">
    <source>
        <dbReference type="EMBL" id="QFZ83994.1"/>
    </source>
</evidence>
<dbReference type="Proteomes" id="UP000326780">
    <property type="component" value="Chromosome"/>
</dbReference>
<dbReference type="EMBL" id="CP045644">
    <property type="protein sequence ID" value="QFZ83994.1"/>
    <property type="molecule type" value="Genomic_DNA"/>
</dbReference>
<dbReference type="Gene3D" id="3.40.1760.10">
    <property type="entry name" value="YfbM-like super family"/>
    <property type="match status" value="1"/>
</dbReference>
<name>A0A5Q0M5Z1_VARPD</name>
<reference evidence="1 2" key="1">
    <citation type="submission" date="2019-10" db="EMBL/GenBank/DDBJ databases">
        <title>Complete genome sequence of Variovorax paradoxus 5C-2.</title>
        <authorList>
            <person name="Gogoleva N.E."/>
            <person name="Balkin A.S."/>
        </authorList>
    </citation>
    <scope>NUCLEOTIDE SEQUENCE [LARGE SCALE GENOMIC DNA]</scope>
    <source>
        <strain evidence="1 2">5C-2</strain>
    </source>
</reference>
<proteinExistence type="predicted"/>